<feature type="region of interest" description="Disordered" evidence="1">
    <location>
        <begin position="46"/>
        <end position="72"/>
    </location>
</feature>
<feature type="transmembrane region" description="Helical" evidence="2">
    <location>
        <begin position="15"/>
        <end position="39"/>
    </location>
</feature>
<organism evidence="3 4">
    <name type="scientific">Phialemonium thermophilum</name>
    <dbReference type="NCBI Taxonomy" id="223376"/>
    <lineage>
        <taxon>Eukaryota</taxon>
        <taxon>Fungi</taxon>
        <taxon>Dikarya</taxon>
        <taxon>Ascomycota</taxon>
        <taxon>Pezizomycotina</taxon>
        <taxon>Sordariomycetes</taxon>
        <taxon>Sordariomycetidae</taxon>
        <taxon>Cephalothecales</taxon>
        <taxon>Cephalothecaceae</taxon>
        <taxon>Phialemonium</taxon>
    </lineage>
</organism>
<name>A0ABR3VFW2_9PEZI</name>
<evidence type="ECO:0000256" key="2">
    <source>
        <dbReference type="SAM" id="Phobius"/>
    </source>
</evidence>
<evidence type="ECO:0000313" key="4">
    <source>
        <dbReference type="Proteomes" id="UP001586593"/>
    </source>
</evidence>
<proteinExistence type="predicted"/>
<keyword evidence="2" id="KW-0812">Transmembrane</keyword>
<keyword evidence="2" id="KW-1133">Transmembrane helix</keyword>
<gene>
    <name evidence="3" type="ORF">VTK73DRAFT_3719</name>
</gene>
<evidence type="ECO:0000256" key="1">
    <source>
        <dbReference type="SAM" id="MobiDB-lite"/>
    </source>
</evidence>
<protein>
    <submittedName>
        <fullName evidence="3">Uncharacterized protein</fullName>
    </submittedName>
</protein>
<dbReference type="EMBL" id="JAZHXJ010002184">
    <property type="protein sequence ID" value="KAL1840592.1"/>
    <property type="molecule type" value="Genomic_DNA"/>
</dbReference>
<dbReference type="Proteomes" id="UP001586593">
    <property type="component" value="Unassembled WGS sequence"/>
</dbReference>
<evidence type="ECO:0000313" key="3">
    <source>
        <dbReference type="EMBL" id="KAL1840592.1"/>
    </source>
</evidence>
<reference evidence="3 4" key="1">
    <citation type="journal article" date="2024" name="Commun. Biol.">
        <title>Comparative genomic analysis of thermophilic fungi reveals convergent evolutionary adaptations and gene losses.</title>
        <authorList>
            <person name="Steindorff A.S."/>
            <person name="Aguilar-Pontes M.V."/>
            <person name="Robinson A.J."/>
            <person name="Andreopoulos B."/>
            <person name="LaButti K."/>
            <person name="Kuo A."/>
            <person name="Mondo S."/>
            <person name="Riley R."/>
            <person name="Otillar R."/>
            <person name="Haridas S."/>
            <person name="Lipzen A."/>
            <person name="Grimwood J."/>
            <person name="Schmutz J."/>
            <person name="Clum A."/>
            <person name="Reid I.D."/>
            <person name="Moisan M.C."/>
            <person name="Butler G."/>
            <person name="Nguyen T.T.M."/>
            <person name="Dewar K."/>
            <person name="Conant G."/>
            <person name="Drula E."/>
            <person name="Henrissat B."/>
            <person name="Hansel C."/>
            <person name="Singer S."/>
            <person name="Hutchinson M.I."/>
            <person name="de Vries R.P."/>
            <person name="Natvig D.O."/>
            <person name="Powell A.J."/>
            <person name="Tsang A."/>
            <person name="Grigoriev I.V."/>
        </authorList>
    </citation>
    <scope>NUCLEOTIDE SEQUENCE [LARGE SCALE GENOMIC DNA]</scope>
    <source>
        <strain evidence="3 4">ATCC 24622</strain>
    </source>
</reference>
<sequence length="269" mass="29161">MVASITKDRPRVGPYIVPILYTLFIYPSILPSLALCLSVSPRPPPFRRANASRPENEDSASPSQGDQGCPLPSEPQLLEKYLTIPTLEEARCLSAESCALKGEDPLLPRSMQIKWRTTQRGAPLSPGQIPAPRIVGRGRRIASRTAGIVGVEIGDRSDSLNRVIGLALLGSQKPHARLSGDSPNQSLTVPQRGFLTHPPHPSLLPTPSRLASLAGRNVWQYVMPPIGSSRSKGEGRTSRCTQLDDGVPILALPWLVDGQLPPVHRLRLV</sequence>
<comment type="caution">
    <text evidence="3">The sequence shown here is derived from an EMBL/GenBank/DDBJ whole genome shotgun (WGS) entry which is preliminary data.</text>
</comment>
<accession>A0ABR3VFW2</accession>
<keyword evidence="4" id="KW-1185">Reference proteome</keyword>
<keyword evidence="2" id="KW-0472">Membrane</keyword>